<gene>
    <name evidence="1" type="ORF">N3K66_003224</name>
</gene>
<protein>
    <submittedName>
        <fullName evidence="1">Uncharacterized protein</fullName>
    </submittedName>
</protein>
<evidence type="ECO:0000313" key="1">
    <source>
        <dbReference type="EMBL" id="KAI9901407.1"/>
    </source>
</evidence>
<keyword evidence="2" id="KW-1185">Reference proteome</keyword>
<proteinExistence type="predicted"/>
<dbReference type="EMBL" id="CM047942">
    <property type="protein sequence ID" value="KAI9901407.1"/>
    <property type="molecule type" value="Genomic_DNA"/>
</dbReference>
<comment type="caution">
    <text evidence="1">The sequence shown here is derived from an EMBL/GenBank/DDBJ whole genome shotgun (WGS) entry which is preliminary data.</text>
</comment>
<reference evidence="1" key="1">
    <citation type="submission" date="2022-10" db="EMBL/GenBank/DDBJ databases">
        <title>Complete Genome of Trichothecium roseum strain YXFP-22015, a Plant Pathogen Isolated from Citrus.</title>
        <authorList>
            <person name="Wang Y."/>
            <person name="Zhu L."/>
        </authorList>
    </citation>
    <scope>NUCLEOTIDE SEQUENCE</scope>
    <source>
        <strain evidence="1">YXFP-22015</strain>
    </source>
</reference>
<sequence>MFTFPTTHLGGPTNVDPKDVPPPTPINLPRYQPFSQDDAPLEESQTLGSMLKSTHRSTISLLGPSGFTAIGLDLCLDARLEQLFPDPSFIPPFHEWERLTPDEAREKASGNTSQIRTGRAHPTCQVYLERRKELSNLNEDAFRTVRRIPPPKGKQHARLGNTYEFFRSLEAFTTFWDDPTQHPDLPPSPEIGPGESGDASAQPLTDKEKELEDRNRVTRTASGDTMPPEYRQGVLNAFIKLIAYEFGCNVAMARTEPRLHLSSPEGHSSPRKSYWASACNFIFQSPTTREAARAGRVTGPVAAATARPITDFTTPSVEAAQSLDLAREVIAALITAQHRSREGREEVRFGDGQWWTTKHRWGGGPGGPIGKEIERDAAAQAQREAKNADAADGAPQQPAAKKPRKNLSMYDNYRMVRPPAFTWDKKAEYEAVGKIRGADYDDIFVISSVFHHISILRIRVPTRLLEVLEGSPEPEPGTGRRSWGKVPAWRSPWYDFFQTEERIEALKLLWTMMSWQMRKEGGGEDANDVEMKNA</sequence>
<organism evidence="1 2">
    <name type="scientific">Trichothecium roseum</name>
    <dbReference type="NCBI Taxonomy" id="47278"/>
    <lineage>
        <taxon>Eukaryota</taxon>
        <taxon>Fungi</taxon>
        <taxon>Dikarya</taxon>
        <taxon>Ascomycota</taxon>
        <taxon>Pezizomycotina</taxon>
        <taxon>Sordariomycetes</taxon>
        <taxon>Hypocreomycetidae</taxon>
        <taxon>Hypocreales</taxon>
        <taxon>Hypocreales incertae sedis</taxon>
        <taxon>Trichothecium</taxon>
    </lineage>
</organism>
<accession>A0ACC0V5H9</accession>
<evidence type="ECO:0000313" key="2">
    <source>
        <dbReference type="Proteomes" id="UP001163324"/>
    </source>
</evidence>
<dbReference type="Proteomes" id="UP001163324">
    <property type="component" value="Chromosome 3"/>
</dbReference>
<name>A0ACC0V5H9_9HYPO</name>